<name>A0A540WRJ7_9BACT</name>
<feature type="region of interest" description="Disordered" evidence="1">
    <location>
        <begin position="1"/>
        <end position="22"/>
    </location>
</feature>
<accession>A0A540WRJ7</accession>
<sequence>MTPIKPRSSSPSKPARAPAETLERVAREEMNVETLKTRNSGSLDFYEVAVWQLRDALEAAYQAGMRAASNTPTK</sequence>
<proteinExistence type="predicted"/>
<protein>
    <recommendedName>
        <fullName evidence="2">DUF6900 domain-containing protein</fullName>
    </recommendedName>
</protein>
<dbReference type="EMBL" id="VIFM01000214">
    <property type="protein sequence ID" value="TQF11034.1"/>
    <property type="molecule type" value="Genomic_DNA"/>
</dbReference>
<dbReference type="OrthoDB" id="7067229at2"/>
<reference evidence="3 4" key="1">
    <citation type="submission" date="2019-06" db="EMBL/GenBank/DDBJ databases">
        <authorList>
            <person name="Livingstone P."/>
            <person name="Whitworth D."/>
        </authorList>
    </citation>
    <scope>NUCLEOTIDE SEQUENCE [LARGE SCALE GENOMIC DNA]</scope>
    <source>
        <strain evidence="3 4">AM401</strain>
    </source>
</reference>
<evidence type="ECO:0000313" key="4">
    <source>
        <dbReference type="Proteomes" id="UP000315369"/>
    </source>
</evidence>
<dbReference type="RefSeq" id="WP_141647210.1">
    <property type="nucleotide sequence ID" value="NZ_VIFM01000214.1"/>
</dbReference>
<evidence type="ECO:0000313" key="3">
    <source>
        <dbReference type="EMBL" id="TQF11034.1"/>
    </source>
</evidence>
<dbReference type="InterPro" id="IPR054195">
    <property type="entry name" value="DUF6900"/>
</dbReference>
<evidence type="ECO:0000259" key="2">
    <source>
        <dbReference type="Pfam" id="PF21841"/>
    </source>
</evidence>
<gene>
    <name evidence="3" type="ORF">FJV41_36395</name>
</gene>
<dbReference type="Pfam" id="PF21841">
    <property type="entry name" value="DUF6900"/>
    <property type="match status" value="1"/>
</dbReference>
<feature type="domain" description="DUF6900" evidence="2">
    <location>
        <begin position="18"/>
        <end position="68"/>
    </location>
</feature>
<dbReference type="AlphaFoldDB" id="A0A540WRJ7"/>
<feature type="compositionally biased region" description="Low complexity" evidence="1">
    <location>
        <begin position="1"/>
        <end position="19"/>
    </location>
</feature>
<evidence type="ECO:0000256" key="1">
    <source>
        <dbReference type="SAM" id="MobiDB-lite"/>
    </source>
</evidence>
<keyword evidence="4" id="KW-1185">Reference proteome</keyword>
<organism evidence="3 4">
    <name type="scientific">Myxococcus llanfairpwllgwyngyllgogerychwyrndrobwllllantysiliogogogochensis</name>
    <dbReference type="NCBI Taxonomy" id="2590453"/>
    <lineage>
        <taxon>Bacteria</taxon>
        <taxon>Pseudomonadati</taxon>
        <taxon>Myxococcota</taxon>
        <taxon>Myxococcia</taxon>
        <taxon>Myxococcales</taxon>
        <taxon>Cystobacterineae</taxon>
        <taxon>Myxococcaceae</taxon>
        <taxon>Myxococcus</taxon>
    </lineage>
</organism>
<dbReference type="Proteomes" id="UP000315369">
    <property type="component" value="Unassembled WGS sequence"/>
</dbReference>
<comment type="caution">
    <text evidence="3">The sequence shown here is derived from an EMBL/GenBank/DDBJ whole genome shotgun (WGS) entry which is preliminary data.</text>
</comment>